<feature type="domain" description="EGF-like" evidence="13">
    <location>
        <begin position="847"/>
        <end position="887"/>
    </location>
</feature>
<dbReference type="CDD" id="cd00054">
    <property type="entry name" value="EGF_CA"/>
    <property type="match status" value="6"/>
</dbReference>
<dbReference type="VEuPathDB" id="VectorBase:LDEU001860"/>
<evidence type="ECO:0000256" key="12">
    <source>
        <dbReference type="SAM" id="Phobius"/>
    </source>
</evidence>
<feature type="transmembrane region" description="Helical" evidence="12">
    <location>
        <begin position="13"/>
        <end position="34"/>
    </location>
</feature>
<evidence type="ECO:0000259" key="13">
    <source>
        <dbReference type="PROSITE" id="PS50026"/>
    </source>
</evidence>
<feature type="domain" description="EGF-like" evidence="13">
    <location>
        <begin position="804"/>
        <end position="846"/>
    </location>
</feature>
<keyword evidence="12" id="KW-0472">Membrane</keyword>
<dbReference type="PANTHER" id="PTHR24039:SF33">
    <property type="entry name" value="EGF-CONTAINING FIBULIN-LIKE EXTRACELLULAR MATRIX PROTEIN 1"/>
    <property type="match status" value="1"/>
</dbReference>
<dbReference type="GO" id="GO:0005509">
    <property type="term" value="F:calcium ion binding"/>
    <property type="evidence" value="ECO:0007669"/>
    <property type="project" value="InterPro"/>
</dbReference>
<dbReference type="Gene3D" id="2.10.25.10">
    <property type="entry name" value="Laminin"/>
    <property type="match status" value="15"/>
</dbReference>
<dbReference type="SUPFAM" id="SSF57196">
    <property type="entry name" value="EGF/Laminin"/>
    <property type="match status" value="2"/>
</dbReference>
<evidence type="ECO:0000256" key="5">
    <source>
        <dbReference type="ARBA" id="ARBA00022536"/>
    </source>
</evidence>
<evidence type="ECO:0000256" key="11">
    <source>
        <dbReference type="PROSITE-ProRule" id="PRU00076"/>
    </source>
</evidence>
<comment type="caution">
    <text evidence="14">The sequence shown here is derived from an EMBL/GenBank/DDBJ whole genome shotgun (WGS) entry which is preliminary data.</text>
</comment>
<evidence type="ECO:0000313" key="15">
    <source>
        <dbReference type="Proteomes" id="UP000288716"/>
    </source>
</evidence>
<keyword evidence="3" id="KW-0964">Secreted</keyword>
<comment type="subcellular location">
    <subcellularLocation>
        <location evidence="1">Secreted</location>
        <location evidence="1">Extracellular space</location>
        <location evidence="1">Extracellular matrix</location>
    </subcellularLocation>
</comment>
<dbReference type="FunFam" id="2.10.25.10:FF:000010">
    <property type="entry name" value="Pro-epidermal growth factor"/>
    <property type="match status" value="1"/>
</dbReference>
<dbReference type="GO" id="GO:0071944">
    <property type="term" value="C:cell periphery"/>
    <property type="evidence" value="ECO:0007669"/>
    <property type="project" value="UniProtKB-ARBA"/>
</dbReference>
<dbReference type="InterPro" id="IPR009030">
    <property type="entry name" value="Growth_fac_rcpt_cys_sf"/>
</dbReference>
<dbReference type="PROSITE" id="PS00010">
    <property type="entry name" value="ASX_HYDROXYL"/>
    <property type="match status" value="4"/>
</dbReference>
<evidence type="ECO:0000313" key="14">
    <source>
        <dbReference type="EMBL" id="RWS30180.1"/>
    </source>
</evidence>
<feature type="domain" description="EGF-like" evidence="13">
    <location>
        <begin position="565"/>
        <end position="602"/>
    </location>
</feature>
<keyword evidence="12" id="KW-0812">Transmembrane</keyword>
<gene>
    <name evidence="14" type="ORF">B4U80_04230</name>
</gene>
<keyword evidence="12" id="KW-1133">Transmembrane helix</keyword>
<dbReference type="InterPro" id="IPR026823">
    <property type="entry name" value="cEGF"/>
</dbReference>
<dbReference type="InterPro" id="IPR018097">
    <property type="entry name" value="EGF_Ca-bd_CS"/>
</dbReference>
<dbReference type="Pfam" id="PF12662">
    <property type="entry name" value="cEGF"/>
    <property type="match status" value="3"/>
</dbReference>
<dbReference type="EMBL" id="NCKV01000607">
    <property type="protein sequence ID" value="RWS30180.1"/>
    <property type="molecule type" value="Genomic_DNA"/>
</dbReference>
<keyword evidence="4" id="KW-0272">Extracellular matrix</keyword>
<dbReference type="InterPro" id="IPR055088">
    <property type="entry name" value="Fibulin_C"/>
</dbReference>
<dbReference type="PROSITE" id="PS01186">
    <property type="entry name" value="EGF_2"/>
    <property type="match status" value="4"/>
</dbReference>
<name>A0A443SRL8_9ACAR</name>
<dbReference type="PANTHER" id="PTHR24039">
    <property type="entry name" value="FIBRILLIN-RELATED"/>
    <property type="match status" value="1"/>
</dbReference>
<dbReference type="Pfam" id="PF22914">
    <property type="entry name" value="Fibulin_C"/>
    <property type="match status" value="2"/>
</dbReference>
<keyword evidence="8" id="KW-0106">Calcium</keyword>
<dbReference type="InterPro" id="IPR000152">
    <property type="entry name" value="EGF-type_Asp/Asn_hydroxyl_site"/>
</dbReference>
<dbReference type="Pfam" id="PF07645">
    <property type="entry name" value="EGF_CA"/>
    <property type="match status" value="10"/>
</dbReference>
<keyword evidence="5 11" id="KW-0245">EGF-like domain</keyword>
<keyword evidence="15" id="KW-1185">Reference proteome</keyword>
<dbReference type="Proteomes" id="UP000288716">
    <property type="component" value="Unassembled WGS sequence"/>
</dbReference>
<protein>
    <recommendedName>
        <fullName evidence="13">EGF-like domain-containing protein</fullName>
    </recommendedName>
</protein>
<feature type="domain" description="EGF-like" evidence="13">
    <location>
        <begin position="762"/>
        <end position="803"/>
    </location>
</feature>
<comment type="similarity">
    <text evidence="2">Belongs to the fibulin family.</text>
</comment>
<keyword evidence="10" id="KW-0325">Glycoprotein</keyword>
<evidence type="ECO:0000256" key="1">
    <source>
        <dbReference type="ARBA" id="ARBA00004498"/>
    </source>
</evidence>
<accession>A0A443SRL8</accession>
<dbReference type="AlphaFoldDB" id="A0A443SRL8"/>
<comment type="caution">
    <text evidence="11">Lacks conserved residue(s) required for the propagation of feature annotation.</text>
</comment>
<organism evidence="14 15">
    <name type="scientific">Leptotrombidium deliense</name>
    <dbReference type="NCBI Taxonomy" id="299467"/>
    <lineage>
        <taxon>Eukaryota</taxon>
        <taxon>Metazoa</taxon>
        <taxon>Ecdysozoa</taxon>
        <taxon>Arthropoda</taxon>
        <taxon>Chelicerata</taxon>
        <taxon>Arachnida</taxon>
        <taxon>Acari</taxon>
        <taxon>Acariformes</taxon>
        <taxon>Trombidiformes</taxon>
        <taxon>Prostigmata</taxon>
        <taxon>Anystina</taxon>
        <taxon>Parasitengona</taxon>
        <taxon>Trombiculoidea</taxon>
        <taxon>Trombiculidae</taxon>
        <taxon>Leptotrombidium</taxon>
    </lineage>
</organism>
<evidence type="ECO:0000256" key="2">
    <source>
        <dbReference type="ARBA" id="ARBA00006127"/>
    </source>
</evidence>
<evidence type="ECO:0000256" key="8">
    <source>
        <dbReference type="ARBA" id="ARBA00022837"/>
    </source>
</evidence>
<dbReference type="STRING" id="299467.A0A443SRL8"/>
<dbReference type="SMART" id="SM00181">
    <property type="entry name" value="EGF"/>
    <property type="match status" value="13"/>
</dbReference>
<sequence length="1114" mass="125854">MEDVLISMNAKNIIVYVLIGALILMVHINVNAAMRFKYSRFKLSDDKLTCEDIDECAEFEKIKSGIPSFPYMNLPICRGICTNTEGSYYCQCPPGYEKRNHICTDINECERTPSLCRGADSTCLNTAGSHKCFYTRCPPGYVKDDLNKDNRKFSIIFNTGLHFRCVQKRDEYQHKDECPLEHLDVNIPLSISYRYITFTPKVFIPRGGLQFFHFGFDCGYCSNVEFSYEVRSLYSGHSIEKASKSNFKLEQTGHNAVLYLMREIKGEQDVELKLIAKTFAPQKATGFHEVKIHIVLALTQQDCPSFTQENKDTMEIEAKIDCCHSCALGINAGKQGYDCNPSPHFGQLFSASFQECCEKFKRENAKLSTGLCRQNNTCEQICEDFGSFDKLECRCNSGFKLANDGRRCMDIDECYENTHDCGKRENCVNYRGTYTCVDKQNTEPRRTDCPPGYNSDSRNSSICVDVDECADGTQKCNRETAYCENFKGGYRCVEHGTGIIEHKCPIGHTWIETSCVDIDECIRKEHNCVRRKEACVNVIGSYRCVQLKPCPAGYIYSLQSQSCEDDNECEEQDVCQKYQKCENTVGSFNCVCDIGFKLDRLTNECVDINECQINTHNCESNRRCDNTIGSFECVRELSCGTGYTFNSDTNVCEDDDECTLGTHNCVNGFVCKNIQGSFLCEYEPCPLGFTRLTGGACVNNTCPIGFKFDRRSERCEDINECLTVPCLPSENCKNTLGSYYCIPNITCSQGLFLNKVTQACEDIDECEVGTHNCSFGQKCHNTHGSYSCSCPPGFLETRAGYCEDINECESGFFTCHEHNSICENTVGSYKCDCKPGFRNSERGTCIDIDECHEIADLCSHSCANTYGSYLCKCQLGYTLQADGRSCVDIDECENPFNRSSTRFLNTRLCMGHCRNTQGSYKCECPSGYRMGPDGHSCIDIDECKEYSVCKNADDTCLNTRGGYKCYPLECPGGYYKDRSHKTRCVRPERNSGKADLSTPVSYSFNYITMPSNVRIPPSGKLEMITIRGPLFMNVRAEFDLKLEWAQARNSVSQVNRDFFMIQGTGFNEAKMYLKRSIEGPQEVKLDLGIKMFHNGYFGGESRAIVFITVSEYDF</sequence>
<keyword evidence="7" id="KW-0677">Repeat</keyword>
<keyword evidence="6" id="KW-0732">Signal</keyword>
<dbReference type="FunFam" id="2.10.25.10:FF:000005">
    <property type="entry name" value="Fibrillin 2"/>
    <property type="match status" value="2"/>
</dbReference>
<dbReference type="PROSITE" id="PS50026">
    <property type="entry name" value="EGF_3"/>
    <property type="match status" value="4"/>
</dbReference>
<evidence type="ECO:0000256" key="9">
    <source>
        <dbReference type="ARBA" id="ARBA00023157"/>
    </source>
</evidence>
<dbReference type="SUPFAM" id="SSF57184">
    <property type="entry name" value="Growth factor receptor domain"/>
    <property type="match status" value="5"/>
</dbReference>
<evidence type="ECO:0000256" key="10">
    <source>
        <dbReference type="ARBA" id="ARBA00023180"/>
    </source>
</evidence>
<dbReference type="OrthoDB" id="10022113at2759"/>
<dbReference type="InterPro" id="IPR000742">
    <property type="entry name" value="EGF"/>
</dbReference>
<dbReference type="SMART" id="SM00179">
    <property type="entry name" value="EGF_CA"/>
    <property type="match status" value="14"/>
</dbReference>
<evidence type="ECO:0000256" key="7">
    <source>
        <dbReference type="ARBA" id="ARBA00022737"/>
    </source>
</evidence>
<dbReference type="FunFam" id="2.10.25.10:FF:000038">
    <property type="entry name" value="Fibrillin 2"/>
    <property type="match status" value="2"/>
</dbReference>
<evidence type="ECO:0000256" key="6">
    <source>
        <dbReference type="ARBA" id="ARBA00022729"/>
    </source>
</evidence>
<reference evidence="14 15" key="1">
    <citation type="journal article" date="2018" name="Gigascience">
        <title>Genomes of trombidid mites reveal novel predicted allergens and laterally-transferred genes associated with secondary metabolism.</title>
        <authorList>
            <person name="Dong X."/>
            <person name="Chaisiri K."/>
            <person name="Xia D."/>
            <person name="Armstrong S.D."/>
            <person name="Fang Y."/>
            <person name="Donnelly M.J."/>
            <person name="Kadowaki T."/>
            <person name="McGarry J.W."/>
            <person name="Darby A.C."/>
            <person name="Makepeace B.L."/>
        </authorList>
    </citation>
    <scope>NUCLEOTIDE SEQUENCE [LARGE SCALE GENOMIC DNA]</scope>
    <source>
        <strain evidence="14">UoL-UT</strain>
    </source>
</reference>
<keyword evidence="9" id="KW-1015">Disulfide bond</keyword>
<evidence type="ECO:0000256" key="3">
    <source>
        <dbReference type="ARBA" id="ARBA00022525"/>
    </source>
</evidence>
<dbReference type="InterPro" id="IPR001881">
    <property type="entry name" value="EGF-like_Ca-bd_dom"/>
</dbReference>
<proteinExistence type="inferred from homology"/>
<evidence type="ECO:0000256" key="4">
    <source>
        <dbReference type="ARBA" id="ARBA00022530"/>
    </source>
</evidence>
<dbReference type="PROSITE" id="PS01187">
    <property type="entry name" value="EGF_CA"/>
    <property type="match status" value="4"/>
</dbReference>
<dbReference type="InterPro" id="IPR049883">
    <property type="entry name" value="NOTCH1_EGF-like"/>
</dbReference>